<organism evidence="4">
    <name type="scientific">Onchocerca flexuosa</name>
    <dbReference type="NCBI Taxonomy" id="387005"/>
    <lineage>
        <taxon>Eukaryota</taxon>
        <taxon>Metazoa</taxon>
        <taxon>Ecdysozoa</taxon>
        <taxon>Nematoda</taxon>
        <taxon>Chromadorea</taxon>
        <taxon>Rhabditida</taxon>
        <taxon>Spirurina</taxon>
        <taxon>Spiruromorpha</taxon>
        <taxon>Filarioidea</taxon>
        <taxon>Onchocercidae</taxon>
        <taxon>Onchocerca</taxon>
    </lineage>
</organism>
<evidence type="ECO:0000256" key="1">
    <source>
        <dbReference type="SAM" id="Coils"/>
    </source>
</evidence>
<dbReference type="Proteomes" id="UP000267606">
    <property type="component" value="Unassembled WGS sequence"/>
</dbReference>
<reference evidence="4" key="1">
    <citation type="submission" date="2016-06" db="UniProtKB">
        <authorList>
            <consortium name="WormBaseParasite"/>
        </authorList>
    </citation>
    <scope>IDENTIFICATION</scope>
</reference>
<keyword evidence="3" id="KW-1185">Reference proteome</keyword>
<evidence type="ECO:0000313" key="3">
    <source>
        <dbReference type="Proteomes" id="UP000267606"/>
    </source>
</evidence>
<proteinExistence type="predicted"/>
<feature type="coiled-coil region" evidence="1">
    <location>
        <begin position="4"/>
        <end position="38"/>
    </location>
</feature>
<dbReference type="STRING" id="387005.A0A183HT85"/>
<gene>
    <name evidence="2" type="ORF">OFLC_LOCUS10696</name>
</gene>
<name>A0A183HT85_9BILA</name>
<keyword evidence="1" id="KW-0175">Coiled coil</keyword>
<evidence type="ECO:0000313" key="4">
    <source>
        <dbReference type="WBParaSite" id="OFLC_0001069701-mRNA-1"/>
    </source>
</evidence>
<dbReference type="AlphaFoldDB" id="A0A183HT85"/>
<evidence type="ECO:0000313" key="2">
    <source>
        <dbReference type="EMBL" id="VDO70554.1"/>
    </source>
</evidence>
<protein>
    <submittedName>
        <fullName evidence="4">Myosin_tail_1 domain-containing protein</fullName>
    </submittedName>
</protein>
<reference evidence="2 3" key="2">
    <citation type="submission" date="2018-11" db="EMBL/GenBank/DDBJ databases">
        <authorList>
            <consortium name="Pathogen Informatics"/>
        </authorList>
    </citation>
    <scope>NUCLEOTIDE SEQUENCE [LARGE SCALE GENOMIC DNA]</scope>
</reference>
<dbReference type="EMBL" id="UZAJ01014535">
    <property type="protein sequence ID" value="VDO70554.1"/>
    <property type="molecule type" value="Genomic_DNA"/>
</dbReference>
<accession>A0A183HT85</accession>
<dbReference type="WBParaSite" id="OFLC_0001069701-mRNA-1">
    <property type="protein sequence ID" value="OFLC_0001069701-mRNA-1"/>
    <property type="gene ID" value="OFLC_0001069701"/>
</dbReference>
<sequence>MQAIQQMRNKLQNQDCQIEHLNKKNALIEKRLQDVEGNSKAERDTLEMKLKNTMKVAEELSAVTSEIRDEMLQHRGNAETAVQEREKVNFFTPLSYDIVISLGSKIFLQ</sequence>